<dbReference type="OrthoDB" id="9255759at2"/>
<dbReference type="GO" id="GO:0005886">
    <property type="term" value="C:plasma membrane"/>
    <property type="evidence" value="ECO:0007669"/>
    <property type="project" value="UniProtKB-SubCell"/>
</dbReference>
<keyword evidence="6 8" id="KW-0472">Membrane</keyword>
<feature type="transmembrane region" description="Helical" evidence="8">
    <location>
        <begin position="112"/>
        <end position="137"/>
    </location>
</feature>
<dbReference type="KEGG" id="pbor:BSF38_04977"/>
<keyword evidence="2" id="KW-1003">Cell membrane</keyword>
<gene>
    <name evidence="9" type="ORF">BSF38_04977</name>
</gene>
<feature type="transmembrane region" description="Helical" evidence="8">
    <location>
        <begin position="69"/>
        <end position="92"/>
    </location>
</feature>
<feature type="transmembrane region" description="Helical" evidence="8">
    <location>
        <begin position="397"/>
        <end position="412"/>
    </location>
</feature>
<evidence type="ECO:0000256" key="2">
    <source>
        <dbReference type="ARBA" id="ARBA00022475"/>
    </source>
</evidence>
<organism evidence="9 10">
    <name type="scientific">Paludisphaera borealis</name>
    <dbReference type="NCBI Taxonomy" id="1387353"/>
    <lineage>
        <taxon>Bacteria</taxon>
        <taxon>Pseudomonadati</taxon>
        <taxon>Planctomycetota</taxon>
        <taxon>Planctomycetia</taxon>
        <taxon>Isosphaerales</taxon>
        <taxon>Isosphaeraceae</taxon>
        <taxon>Paludisphaera</taxon>
    </lineage>
</organism>
<evidence type="ECO:0000256" key="7">
    <source>
        <dbReference type="ARBA" id="ARBA00024033"/>
    </source>
</evidence>
<evidence type="ECO:0000313" key="9">
    <source>
        <dbReference type="EMBL" id="APW63410.1"/>
    </source>
</evidence>
<accession>A0A1U7CWT1</accession>
<evidence type="ECO:0000256" key="4">
    <source>
        <dbReference type="ARBA" id="ARBA00022692"/>
    </source>
</evidence>
<keyword evidence="10" id="KW-1185">Reference proteome</keyword>
<evidence type="ECO:0000256" key="6">
    <source>
        <dbReference type="ARBA" id="ARBA00023136"/>
    </source>
</evidence>
<comment type="subcellular location">
    <subcellularLocation>
        <location evidence="1">Cell membrane</location>
        <topology evidence="1">Multi-pass membrane protein</topology>
    </subcellularLocation>
</comment>
<dbReference type="EMBL" id="CP019082">
    <property type="protein sequence ID" value="APW63410.1"/>
    <property type="molecule type" value="Genomic_DNA"/>
</dbReference>
<feature type="transmembrane region" description="Helical" evidence="8">
    <location>
        <begin position="346"/>
        <end position="368"/>
    </location>
</feature>
<keyword evidence="3" id="KW-0808">Transferase</keyword>
<dbReference type="RefSeq" id="WP_076349752.1">
    <property type="nucleotide sequence ID" value="NZ_CP019082.1"/>
</dbReference>
<evidence type="ECO:0000256" key="3">
    <source>
        <dbReference type="ARBA" id="ARBA00022679"/>
    </source>
</evidence>
<feature type="transmembrane region" description="Helical" evidence="8">
    <location>
        <begin position="182"/>
        <end position="200"/>
    </location>
</feature>
<dbReference type="InterPro" id="IPR018584">
    <property type="entry name" value="GT87"/>
</dbReference>
<dbReference type="Pfam" id="PF09594">
    <property type="entry name" value="GT87"/>
    <property type="match status" value="1"/>
</dbReference>
<dbReference type="GO" id="GO:0016758">
    <property type="term" value="F:hexosyltransferase activity"/>
    <property type="evidence" value="ECO:0007669"/>
    <property type="project" value="InterPro"/>
</dbReference>
<keyword evidence="4 8" id="KW-0812">Transmembrane</keyword>
<evidence type="ECO:0008006" key="11">
    <source>
        <dbReference type="Google" id="ProtNLM"/>
    </source>
</evidence>
<evidence type="ECO:0000313" key="10">
    <source>
        <dbReference type="Proteomes" id="UP000186309"/>
    </source>
</evidence>
<feature type="transmembrane region" description="Helical" evidence="8">
    <location>
        <begin position="260"/>
        <end position="282"/>
    </location>
</feature>
<proteinExistence type="inferred from homology"/>
<evidence type="ECO:0000256" key="1">
    <source>
        <dbReference type="ARBA" id="ARBA00004651"/>
    </source>
</evidence>
<keyword evidence="5 8" id="KW-1133">Transmembrane helix</keyword>
<reference evidence="10" key="1">
    <citation type="submission" date="2016-12" db="EMBL/GenBank/DDBJ databases">
        <title>Comparative genomics of four Isosphaeraceae planctomycetes: a common pool of plasmids and glycoside hydrolase genes.</title>
        <authorList>
            <person name="Ivanova A."/>
        </authorList>
    </citation>
    <scope>NUCLEOTIDE SEQUENCE [LARGE SCALE GENOMIC DNA]</scope>
    <source>
        <strain evidence="10">PX4</strain>
    </source>
</reference>
<comment type="similarity">
    <text evidence="7">Belongs to the glycosyltransferase 87 family.</text>
</comment>
<protein>
    <recommendedName>
        <fullName evidence="11">DUF2029 domain-containing protein</fullName>
    </recommendedName>
</protein>
<evidence type="ECO:0000256" key="5">
    <source>
        <dbReference type="ARBA" id="ARBA00022989"/>
    </source>
</evidence>
<feature type="transmembrane region" description="Helical" evidence="8">
    <location>
        <begin position="212"/>
        <end position="233"/>
    </location>
</feature>
<feature type="transmembrane region" description="Helical" evidence="8">
    <location>
        <begin position="450"/>
        <end position="470"/>
    </location>
</feature>
<feature type="transmembrane region" description="Helical" evidence="8">
    <location>
        <begin position="289"/>
        <end position="311"/>
    </location>
</feature>
<name>A0A1U7CWT1_9BACT</name>
<feature type="transmembrane region" description="Helical" evidence="8">
    <location>
        <begin position="424"/>
        <end position="444"/>
    </location>
</feature>
<dbReference type="AlphaFoldDB" id="A0A1U7CWT1"/>
<evidence type="ECO:0000256" key="8">
    <source>
        <dbReference type="SAM" id="Phobius"/>
    </source>
</evidence>
<sequence>MAGLASRRTGVLVGIYALALSAWWWFATSLAPSIITSALAGRGSAVVVRCVAWYAGYRPLDAVLKNWKIAASAVVMGGICHLALVVAVGVWHRRHAPTRTVGQARFDRANSVLLIVLSLVFFLVTALAGGIHDYYFFEQIWEQIMLGRDPWFMVQGQRRIYPLNAYGPLFTVLAPLTLISPLAPKLACALTFWLFAAWLVKDFAVGRHLPAWAGTALLLWLASPYVWVEIALFGHFDVLVGLLCIGAVEARTRGDDYASAAWISAGTLLKYFPGVLVPFLMLDGQRIRVRFLVTTLILGALGMGTACLIWGPSALRPLTFAVAREPTQLSIFRFLEGPHAPFDRDFFFFTMDELATPILLIALAWLWSWTRRRRFEMFASCVLAVSVTLALYKVGFAQYPMVLFVLGAYWIVRDHATLRRQAPLITVFCAYFAWLGYFDVLMSLDDLYWIMDWAALPSFVLGCLLAISIVRAAPPEPEPVVHEAAATAEPEAVG</sequence>
<dbReference type="Proteomes" id="UP000186309">
    <property type="component" value="Chromosome"/>
</dbReference>
<feature type="transmembrane region" description="Helical" evidence="8">
    <location>
        <begin position="9"/>
        <end position="27"/>
    </location>
</feature>